<evidence type="ECO:0000256" key="1">
    <source>
        <dbReference type="ARBA" id="ARBA00004141"/>
    </source>
</evidence>
<proteinExistence type="predicted"/>
<feature type="transmembrane region" description="Helical" evidence="10">
    <location>
        <begin position="304"/>
        <end position="323"/>
    </location>
</feature>
<keyword evidence="8" id="KW-0868">Chloride</keyword>
<dbReference type="InterPro" id="IPR001807">
    <property type="entry name" value="ClC"/>
</dbReference>
<dbReference type="Pfam" id="PF00654">
    <property type="entry name" value="Voltage_CLC"/>
    <property type="match status" value="1"/>
</dbReference>
<evidence type="ECO:0000256" key="5">
    <source>
        <dbReference type="ARBA" id="ARBA00023065"/>
    </source>
</evidence>
<evidence type="ECO:0000313" key="11">
    <source>
        <dbReference type="EMBL" id="MFC0591753.1"/>
    </source>
</evidence>
<dbReference type="RefSeq" id="WP_377480203.1">
    <property type="nucleotide sequence ID" value="NZ_JBHLTN010000007.1"/>
</dbReference>
<evidence type="ECO:0000256" key="6">
    <source>
        <dbReference type="ARBA" id="ARBA00023136"/>
    </source>
</evidence>
<keyword evidence="5" id="KW-0406">Ion transport</keyword>
<dbReference type="InterPro" id="IPR014743">
    <property type="entry name" value="Cl-channel_core"/>
</dbReference>
<feature type="transmembrane region" description="Helical" evidence="10">
    <location>
        <begin position="266"/>
        <end position="284"/>
    </location>
</feature>
<evidence type="ECO:0000256" key="10">
    <source>
        <dbReference type="SAM" id="Phobius"/>
    </source>
</evidence>
<feature type="transmembrane region" description="Helical" evidence="10">
    <location>
        <begin position="366"/>
        <end position="389"/>
    </location>
</feature>
<dbReference type="PANTHER" id="PTHR43427">
    <property type="entry name" value="CHLORIDE CHANNEL PROTEIN CLC-E"/>
    <property type="match status" value="1"/>
</dbReference>
<feature type="transmembrane region" description="Helical" evidence="10">
    <location>
        <begin position="159"/>
        <end position="184"/>
    </location>
</feature>
<comment type="caution">
    <text evidence="11">The sequence shown here is derived from an EMBL/GenBank/DDBJ whole genome shotgun (WGS) entry which is preliminary data.</text>
</comment>
<accession>A0ABV6PPH3</accession>
<dbReference type="SUPFAM" id="SSF81340">
    <property type="entry name" value="Clc chloride channel"/>
    <property type="match status" value="1"/>
</dbReference>
<evidence type="ECO:0000256" key="2">
    <source>
        <dbReference type="ARBA" id="ARBA00022448"/>
    </source>
</evidence>
<comment type="subcellular location">
    <subcellularLocation>
        <location evidence="1">Membrane</location>
        <topology evidence="1">Multi-pass membrane protein</topology>
    </subcellularLocation>
</comment>
<keyword evidence="2" id="KW-0813">Transport</keyword>
<name>A0ABV6PPH3_9BURK</name>
<protein>
    <submittedName>
        <fullName evidence="11">Chloride channel protein</fullName>
    </submittedName>
</protein>
<keyword evidence="3 10" id="KW-0812">Transmembrane</keyword>
<dbReference type="PRINTS" id="PR00762">
    <property type="entry name" value="CLCHANNEL"/>
</dbReference>
<evidence type="ECO:0000256" key="4">
    <source>
        <dbReference type="ARBA" id="ARBA00022989"/>
    </source>
</evidence>
<feature type="transmembrane region" description="Helical" evidence="10">
    <location>
        <begin position="14"/>
        <end position="42"/>
    </location>
</feature>
<keyword evidence="4 10" id="KW-1133">Transmembrane helix</keyword>
<dbReference type="Proteomes" id="UP001589834">
    <property type="component" value="Unassembled WGS sequence"/>
</dbReference>
<evidence type="ECO:0000256" key="9">
    <source>
        <dbReference type="ARBA" id="ARBA00023303"/>
    </source>
</evidence>
<dbReference type="CDD" id="cd00400">
    <property type="entry name" value="Voltage_gated_ClC"/>
    <property type="match status" value="1"/>
</dbReference>
<feature type="transmembrane region" description="Helical" evidence="10">
    <location>
        <begin position="335"/>
        <end position="354"/>
    </location>
</feature>
<organism evidence="11 12">
    <name type="scientific">Ottowia pentelensis</name>
    <dbReference type="NCBI Taxonomy" id="511108"/>
    <lineage>
        <taxon>Bacteria</taxon>
        <taxon>Pseudomonadati</taxon>
        <taxon>Pseudomonadota</taxon>
        <taxon>Betaproteobacteria</taxon>
        <taxon>Burkholderiales</taxon>
        <taxon>Comamonadaceae</taxon>
        <taxon>Ottowia</taxon>
    </lineage>
</organism>
<sequence length="429" mass="44748">MPKPPDRAVRTPVLWLYAVLTGLLAVAVTSGFRALIGVVEWISTGHTGSLVEAARLLPPWQRALIGTVGGALAGLVLSYGNRWAARDPQGGRYSDYLAAARAGAVDLNDRSTWVRSVSALLSVGSGASIGREGPMIQLSAWLASRLARAVALSPEQRRVLLICGIACGIGSVYHAPIAGVVFVLELALGFLSAPMVAPVLMAAATAGIVNHTLIDPAPLYAMPAVPLESSNLGMALAVGLVCGGMGWLMLDWVDRLRGAFKRIDSLTLRLGLGGLLAGSLSAFVPEVWGNGFSTISHLLNGQILWPWVLVILAAKFAATLFNTGSGAVGGMFTPTLFVGATTGFSLAHIAGYWLPPDAVGDPLTLAVIGMSAMLSAVTHAPLMAIVMVLEMTNQFQLSVPVMLACGVAHAISTQFGTQPMYGNPIEARH</sequence>
<keyword evidence="6 10" id="KW-0472">Membrane</keyword>
<feature type="transmembrane region" description="Helical" evidence="10">
    <location>
        <begin position="234"/>
        <end position="254"/>
    </location>
</feature>
<feature type="transmembrane region" description="Helical" evidence="10">
    <location>
        <begin position="63"/>
        <end position="80"/>
    </location>
</feature>
<evidence type="ECO:0000313" key="12">
    <source>
        <dbReference type="Proteomes" id="UP001589834"/>
    </source>
</evidence>
<evidence type="ECO:0000256" key="8">
    <source>
        <dbReference type="ARBA" id="ARBA00023214"/>
    </source>
</evidence>
<dbReference type="PANTHER" id="PTHR43427:SF6">
    <property type="entry name" value="CHLORIDE CHANNEL PROTEIN CLC-E"/>
    <property type="match status" value="1"/>
</dbReference>
<keyword evidence="7" id="KW-0869">Chloride channel</keyword>
<evidence type="ECO:0000256" key="3">
    <source>
        <dbReference type="ARBA" id="ARBA00022692"/>
    </source>
</evidence>
<keyword evidence="9" id="KW-0407">Ion channel</keyword>
<dbReference type="Gene3D" id="1.10.3080.10">
    <property type="entry name" value="Clc chloride channel"/>
    <property type="match status" value="1"/>
</dbReference>
<evidence type="ECO:0000256" key="7">
    <source>
        <dbReference type="ARBA" id="ARBA00023173"/>
    </source>
</evidence>
<dbReference type="EMBL" id="JBHLTN010000007">
    <property type="protein sequence ID" value="MFC0591753.1"/>
    <property type="molecule type" value="Genomic_DNA"/>
</dbReference>
<dbReference type="InterPro" id="IPR050368">
    <property type="entry name" value="ClC-type_chloride_channel"/>
</dbReference>
<keyword evidence="12" id="KW-1185">Reference proteome</keyword>
<reference evidence="11 12" key="1">
    <citation type="submission" date="2024-09" db="EMBL/GenBank/DDBJ databases">
        <authorList>
            <person name="Sun Q."/>
            <person name="Mori K."/>
        </authorList>
    </citation>
    <scope>NUCLEOTIDE SEQUENCE [LARGE SCALE GENOMIC DNA]</scope>
    <source>
        <strain evidence="11 12">NCAIM B.02336</strain>
    </source>
</reference>
<gene>
    <name evidence="11" type="ORF">ACFFGG_04205</name>
</gene>